<sequence length="188" mass="21851">MSQYYYTMASLPMLSYDGSLHIDSELFLDYCSRELNEESMEKLMNCKISIPENEALLEGAARDFWAWEKSLKNELVKLRARNMNVDEKDYIREGETLFGTPEIAASAMKIDSPLEAENFLNRARWSALDQLGTGHYFDFEALAVYYLQLQLLERKSLFDAERGYEKYQEIYQNILSNVDEDITVGDSK</sequence>
<name>A0A841R576_9SPIO</name>
<gene>
    <name evidence="1" type="ORF">HNR50_000609</name>
</gene>
<evidence type="ECO:0000313" key="1">
    <source>
        <dbReference type="EMBL" id="MBB6478976.1"/>
    </source>
</evidence>
<organism evidence="1 2">
    <name type="scientific">Spirochaeta isovalerica</name>
    <dbReference type="NCBI Taxonomy" id="150"/>
    <lineage>
        <taxon>Bacteria</taxon>
        <taxon>Pseudomonadati</taxon>
        <taxon>Spirochaetota</taxon>
        <taxon>Spirochaetia</taxon>
        <taxon>Spirochaetales</taxon>
        <taxon>Spirochaetaceae</taxon>
        <taxon>Spirochaeta</taxon>
    </lineage>
</organism>
<evidence type="ECO:0008006" key="3">
    <source>
        <dbReference type="Google" id="ProtNLM"/>
    </source>
</evidence>
<dbReference type="EMBL" id="JACHGJ010000001">
    <property type="protein sequence ID" value="MBB6478976.1"/>
    <property type="molecule type" value="Genomic_DNA"/>
</dbReference>
<keyword evidence="2" id="KW-1185">Reference proteome</keyword>
<dbReference type="AlphaFoldDB" id="A0A841R576"/>
<proteinExistence type="predicted"/>
<dbReference type="RefSeq" id="WP_184743544.1">
    <property type="nucleotide sequence ID" value="NZ_JACHGJ010000001.1"/>
</dbReference>
<dbReference type="Pfam" id="PF10962">
    <property type="entry name" value="DUF2764"/>
    <property type="match status" value="1"/>
</dbReference>
<evidence type="ECO:0000313" key="2">
    <source>
        <dbReference type="Proteomes" id="UP000587760"/>
    </source>
</evidence>
<reference evidence="1 2" key="1">
    <citation type="submission" date="2020-08" db="EMBL/GenBank/DDBJ databases">
        <title>Genomic Encyclopedia of Type Strains, Phase IV (KMG-IV): sequencing the most valuable type-strain genomes for metagenomic binning, comparative biology and taxonomic classification.</title>
        <authorList>
            <person name="Goeker M."/>
        </authorList>
    </citation>
    <scope>NUCLEOTIDE SEQUENCE [LARGE SCALE GENOMIC DNA]</scope>
    <source>
        <strain evidence="1 2">DSM 2461</strain>
    </source>
</reference>
<comment type="caution">
    <text evidence="1">The sequence shown here is derived from an EMBL/GenBank/DDBJ whole genome shotgun (WGS) entry which is preliminary data.</text>
</comment>
<dbReference type="Proteomes" id="UP000587760">
    <property type="component" value="Unassembled WGS sequence"/>
</dbReference>
<accession>A0A841R576</accession>
<protein>
    <recommendedName>
        <fullName evidence="3">DUF2764 family protein</fullName>
    </recommendedName>
</protein>
<dbReference type="InterPro" id="IPR024492">
    <property type="entry name" value="DUF2764"/>
</dbReference>